<evidence type="ECO:0000256" key="2">
    <source>
        <dbReference type="ARBA" id="ARBA00006024"/>
    </source>
</evidence>
<dbReference type="Pfam" id="PF00403">
    <property type="entry name" value="HMA"/>
    <property type="match status" value="1"/>
</dbReference>
<dbReference type="InterPro" id="IPR023298">
    <property type="entry name" value="ATPase_P-typ_TM_dom_sf"/>
</dbReference>
<dbReference type="Gene3D" id="3.40.50.1000">
    <property type="entry name" value="HAD superfamily/HAD-like"/>
    <property type="match status" value="1"/>
</dbReference>
<dbReference type="InterPro" id="IPR023299">
    <property type="entry name" value="ATPase_P-typ_cyto_dom_N"/>
</dbReference>
<feature type="transmembrane region" description="Helical" evidence="12">
    <location>
        <begin position="670"/>
        <end position="691"/>
    </location>
</feature>
<keyword evidence="4 12" id="KW-0479">Metal-binding</keyword>
<comment type="subcellular location">
    <subcellularLocation>
        <location evidence="12">Cell membrane</location>
    </subcellularLocation>
    <subcellularLocation>
        <location evidence="1">Membrane</location>
        <topology evidence="1">Multi-pass membrane protein</topology>
    </subcellularLocation>
</comment>
<evidence type="ECO:0000256" key="10">
    <source>
        <dbReference type="ARBA" id="ARBA00039097"/>
    </source>
</evidence>
<evidence type="ECO:0000256" key="7">
    <source>
        <dbReference type="ARBA" id="ARBA00022967"/>
    </source>
</evidence>
<dbReference type="EMBL" id="VSTH01000047">
    <property type="protein sequence ID" value="TYO65917.1"/>
    <property type="molecule type" value="Genomic_DNA"/>
</dbReference>
<dbReference type="InterPro" id="IPR027256">
    <property type="entry name" value="P-typ_ATPase_IB"/>
</dbReference>
<protein>
    <recommendedName>
        <fullName evidence="10">P-type Zn(2+) transporter</fullName>
        <ecNumber evidence="10">7.2.2.12</ecNumber>
    </recommendedName>
</protein>
<keyword evidence="6 12" id="KW-0067">ATP-binding</keyword>
<name>A0A5S4YR42_9BRAD</name>
<dbReference type="SFLD" id="SFLDF00027">
    <property type="entry name" value="p-type_atpase"/>
    <property type="match status" value="1"/>
</dbReference>
<feature type="transmembrane region" description="Helical" evidence="12">
    <location>
        <begin position="111"/>
        <end position="130"/>
    </location>
</feature>
<dbReference type="InterPro" id="IPR006121">
    <property type="entry name" value="HMA_dom"/>
</dbReference>
<dbReference type="InterPro" id="IPR059000">
    <property type="entry name" value="ATPase_P-type_domA"/>
</dbReference>
<sequence length="694" mass="71755">MDCSACAIKVESALKRLPGVSNISMNYSTETLSVRLDENRTSQEVIENKIRALGYTPKALSGISSGASPLNDQERGEQPWWKTRSGAMAVSVAAAIAIAFAMSIVRPELSFWAYGAAALLGLVPVARRAAVGALSGTPFSIETLMTVAASGAIAIGAAEEAAVVLFLFAVGELLERVAAGRARAGINTLINLVPRTARIEEAGQIREVPVERLCLGEIAVVRPGDRVPSDGEVIEGQSEVDEAPVTGESVPVAKGVGDQVYAGSINANGALRLRLTHTATDNTIARIIHLVEEAQGSRAPTARFIDRFSATYTPAAMAVAALIIVGPPLFAGADWYTWIYRGLATLLIACPCALVISTPSAIASGLAAGARRGLLIKGGAALETLGKVKTIAFDKTGTLTVGKPKVTDIIAIEGTEDDVLAKAAAVERGSSHPLGVSITAAAEARGLAIPQSFGGSTAVPGKAVTARLKEGFVSVSSPRYAAEVGASAEVSARVEPLEAEGKTVVVILLSKRPIGLVALRDEPREDAASGLTCLNALGIRTVLLTGDNRRTGAAIGRALGLEVQSELLPEAKLAAINDLKKTGPVAMIGDGINDAPALATADVGVAMGSGTDVALETAEAALLKNRVLGVAELVMLSRATLANIWQNITIALGLKAVFLISTVFGVTSLWMAILADTGATVLVTANALRLLRWR</sequence>
<dbReference type="SFLD" id="SFLDS00003">
    <property type="entry name" value="Haloacid_Dehalogenase"/>
    <property type="match status" value="1"/>
</dbReference>
<keyword evidence="9 12" id="KW-0472">Membrane</keyword>
<accession>A0A5S4YR42</accession>
<dbReference type="SUPFAM" id="SSF55008">
    <property type="entry name" value="HMA, heavy metal-associated domain"/>
    <property type="match status" value="1"/>
</dbReference>
<dbReference type="GO" id="GO:0005524">
    <property type="term" value="F:ATP binding"/>
    <property type="evidence" value="ECO:0007669"/>
    <property type="project" value="UniProtKB-UniRule"/>
</dbReference>
<dbReference type="NCBIfam" id="TIGR01494">
    <property type="entry name" value="ATPase_P-type"/>
    <property type="match status" value="2"/>
</dbReference>
<evidence type="ECO:0000256" key="5">
    <source>
        <dbReference type="ARBA" id="ARBA00022741"/>
    </source>
</evidence>
<evidence type="ECO:0000256" key="3">
    <source>
        <dbReference type="ARBA" id="ARBA00022692"/>
    </source>
</evidence>
<dbReference type="SUPFAM" id="SSF56784">
    <property type="entry name" value="HAD-like"/>
    <property type="match status" value="1"/>
</dbReference>
<dbReference type="InterPro" id="IPR018303">
    <property type="entry name" value="ATPase_P-typ_P_site"/>
</dbReference>
<dbReference type="SUPFAM" id="SSF81665">
    <property type="entry name" value="Calcium ATPase, transmembrane domain M"/>
    <property type="match status" value="1"/>
</dbReference>
<evidence type="ECO:0000256" key="12">
    <source>
        <dbReference type="RuleBase" id="RU362081"/>
    </source>
</evidence>
<dbReference type="InterPro" id="IPR044492">
    <property type="entry name" value="P_typ_ATPase_HD_dom"/>
</dbReference>
<dbReference type="PANTHER" id="PTHR48085:SF5">
    <property type="entry name" value="CADMIUM_ZINC-TRANSPORTING ATPASE HMA4-RELATED"/>
    <property type="match status" value="1"/>
</dbReference>
<dbReference type="GO" id="GO:0005886">
    <property type="term" value="C:plasma membrane"/>
    <property type="evidence" value="ECO:0007669"/>
    <property type="project" value="UniProtKB-SubCell"/>
</dbReference>
<organism evidence="14 15">
    <name type="scientific">Bradyrhizobium hipponense</name>
    <dbReference type="NCBI Taxonomy" id="2605638"/>
    <lineage>
        <taxon>Bacteria</taxon>
        <taxon>Pseudomonadati</taxon>
        <taxon>Pseudomonadota</taxon>
        <taxon>Alphaproteobacteria</taxon>
        <taxon>Hyphomicrobiales</taxon>
        <taxon>Nitrobacteraceae</taxon>
        <taxon>Bradyrhizobium</taxon>
    </lineage>
</organism>
<proteinExistence type="inferred from homology"/>
<dbReference type="EC" id="7.2.2.12" evidence="10"/>
<dbReference type="Pfam" id="PF00122">
    <property type="entry name" value="E1-E2_ATPase"/>
    <property type="match status" value="1"/>
</dbReference>
<dbReference type="PROSITE" id="PS50846">
    <property type="entry name" value="HMA_2"/>
    <property type="match status" value="1"/>
</dbReference>
<dbReference type="InterPro" id="IPR051014">
    <property type="entry name" value="Cation_Transport_ATPase_IB"/>
</dbReference>
<comment type="caution">
    <text evidence="14">The sequence shown here is derived from an EMBL/GenBank/DDBJ whole genome shotgun (WGS) entry which is preliminary data.</text>
</comment>
<comment type="similarity">
    <text evidence="2 12">Belongs to the cation transport ATPase (P-type) (TC 3.A.3) family. Type IB subfamily.</text>
</comment>
<dbReference type="Pfam" id="PF00702">
    <property type="entry name" value="Hydrolase"/>
    <property type="match status" value="1"/>
</dbReference>
<evidence type="ECO:0000313" key="14">
    <source>
        <dbReference type="EMBL" id="TYO65917.1"/>
    </source>
</evidence>
<feature type="transmembrane region" description="Helical" evidence="12">
    <location>
        <begin position="312"/>
        <end position="331"/>
    </location>
</feature>
<gene>
    <name evidence="14" type="primary">cadA</name>
    <name evidence="14" type="ORF">FXV83_14175</name>
</gene>
<dbReference type="NCBIfam" id="TIGR01512">
    <property type="entry name" value="ATPase-IB2_Cd"/>
    <property type="match status" value="1"/>
</dbReference>
<feature type="transmembrane region" description="Helical" evidence="12">
    <location>
        <begin position="343"/>
        <end position="368"/>
    </location>
</feature>
<evidence type="ECO:0000256" key="4">
    <source>
        <dbReference type="ARBA" id="ARBA00022723"/>
    </source>
</evidence>
<keyword evidence="15" id="KW-1185">Reference proteome</keyword>
<evidence type="ECO:0000313" key="15">
    <source>
        <dbReference type="Proteomes" id="UP000324797"/>
    </source>
</evidence>
<dbReference type="InterPro" id="IPR036163">
    <property type="entry name" value="HMA_dom_sf"/>
</dbReference>
<dbReference type="InterPro" id="IPR008250">
    <property type="entry name" value="ATPase_P-typ_transduc_dom_A_sf"/>
</dbReference>
<dbReference type="GO" id="GO:0016463">
    <property type="term" value="F:P-type zinc transporter activity"/>
    <property type="evidence" value="ECO:0007669"/>
    <property type="project" value="UniProtKB-EC"/>
</dbReference>
<keyword evidence="12" id="KW-1003">Cell membrane</keyword>
<dbReference type="AlphaFoldDB" id="A0A5S4YR42"/>
<dbReference type="InterPro" id="IPR001757">
    <property type="entry name" value="P_typ_ATPase"/>
</dbReference>
<evidence type="ECO:0000256" key="11">
    <source>
        <dbReference type="ARBA" id="ARBA00047308"/>
    </source>
</evidence>
<dbReference type="SFLD" id="SFLDG00002">
    <property type="entry name" value="C1.7:_P-type_atpase_like"/>
    <property type="match status" value="1"/>
</dbReference>
<evidence type="ECO:0000256" key="8">
    <source>
        <dbReference type="ARBA" id="ARBA00022989"/>
    </source>
</evidence>
<evidence type="ECO:0000256" key="6">
    <source>
        <dbReference type="ARBA" id="ARBA00022840"/>
    </source>
</evidence>
<evidence type="ECO:0000256" key="1">
    <source>
        <dbReference type="ARBA" id="ARBA00004141"/>
    </source>
</evidence>
<dbReference type="CDD" id="cd00371">
    <property type="entry name" value="HMA"/>
    <property type="match status" value="1"/>
</dbReference>
<keyword evidence="5 12" id="KW-0547">Nucleotide-binding</keyword>
<dbReference type="Gene3D" id="3.30.70.100">
    <property type="match status" value="1"/>
</dbReference>
<dbReference type="GO" id="GO:0046872">
    <property type="term" value="F:metal ion binding"/>
    <property type="evidence" value="ECO:0007669"/>
    <property type="project" value="UniProtKB-KW"/>
</dbReference>
<dbReference type="NCBIfam" id="TIGR01525">
    <property type="entry name" value="ATPase-IB_hvy"/>
    <property type="match status" value="1"/>
</dbReference>
<dbReference type="InterPro" id="IPR036412">
    <property type="entry name" value="HAD-like_sf"/>
</dbReference>
<comment type="catalytic activity">
    <reaction evidence="11">
        <text>Zn(2+)(in) + ATP + H2O = Zn(2+)(out) + ADP + phosphate + H(+)</text>
        <dbReference type="Rhea" id="RHEA:20621"/>
        <dbReference type="ChEBI" id="CHEBI:15377"/>
        <dbReference type="ChEBI" id="CHEBI:15378"/>
        <dbReference type="ChEBI" id="CHEBI:29105"/>
        <dbReference type="ChEBI" id="CHEBI:30616"/>
        <dbReference type="ChEBI" id="CHEBI:43474"/>
        <dbReference type="ChEBI" id="CHEBI:456216"/>
        <dbReference type="EC" id="7.2.2.12"/>
    </reaction>
</comment>
<dbReference type="PANTHER" id="PTHR48085">
    <property type="entry name" value="CADMIUM/ZINC-TRANSPORTING ATPASE HMA2-RELATED"/>
    <property type="match status" value="1"/>
</dbReference>
<dbReference type="FunFam" id="2.70.150.10:FF:000002">
    <property type="entry name" value="Copper-transporting ATPase 1, putative"/>
    <property type="match status" value="1"/>
</dbReference>
<dbReference type="PROSITE" id="PS01229">
    <property type="entry name" value="COF_2"/>
    <property type="match status" value="1"/>
</dbReference>
<dbReference type="Gene3D" id="3.40.1110.10">
    <property type="entry name" value="Calcium-transporting ATPase, cytoplasmic domain N"/>
    <property type="match status" value="1"/>
</dbReference>
<dbReference type="PRINTS" id="PR00941">
    <property type="entry name" value="CDATPASE"/>
</dbReference>
<evidence type="ECO:0000259" key="13">
    <source>
        <dbReference type="PROSITE" id="PS50846"/>
    </source>
</evidence>
<evidence type="ECO:0000256" key="9">
    <source>
        <dbReference type="ARBA" id="ARBA00023136"/>
    </source>
</evidence>
<keyword evidence="8 12" id="KW-1133">Transmembrane helix</keyword>
<dbReference type="PROSITE" id="PS00154">
    <property type="entry name" value="ATPASE_E1_E2"/>
    <property type="match status" value="1"/>
</dbReference>
<keyword evidence="14" id="KW-0378">Hydrolase</keyword>
<feature type="transmembrane region" description="Helical" evidence="12">
    <location>
        <begin position="644"/>
        <end position="664"/>
    </location>
</feature>
<dbReference type="GO" id="GO:0015086">
    <property type="term" value="F:cadmium ion transmembrane transporter activity"/>
    <property type="evidence" value="ECO:0007669"/>
    <property type="project" value="TreeGrafter"/>
</dbReference>
<dbReference type="InterPro" id="IPR023214">
    <property type="entry name" value="HAD_sf"/>
</dbReference>
<dbReference type="PRINTS" id="PR00119">
    <property type="entry name" value="CATATPASE"/>
</dbReference>
<keyword evidence="3 12" id="KW-0812">Transmembrane</keyword>
<keyword evidence="7" id="KW-1278">Translocase</keyword>
<dbReference type="Proteomes" id="UP000324797">
    <property type="component" value="Unassembled WGS sequence"/>
</dbReference>
<reference evidence="14 15" key="1">
    <citation type="submission" date="2019-08" db="EMBL/GenBank/DDBJ databases">
        <title>Bradyrhizobium hipponensis sp. nov., a rhizobium isolated from a Lupinus angustifolius root nodule in Tunisia.</title>
        <authorList>
            <person name="Off K."/>
            <person name="Rejili M."/>
            <person name="Mars M."/>
            <person name="Brachmann A."/>
            <person name="Marin M."/>
        </authorList>
    </citation>
    <scope>NUCLEOTIDE SEQUENCE [LARGE SCALE GENOMIC DNA]</scope>
    <source>
        <strain evidence="15">aSej3</strain>
    </source>
</reference>
<dbReference type="SUPFAM" id="SSF81653">
    <property type="entry name" value="Calcium ATPase, transduction domain A"/>
    <property type="match status" value="1"/>
</dbReference>
<dbReference type="GO" id="GO:0016887">
    <property type="term" value="F:ATP hydrolysis activity"/>
    <property type="evidence" value="ECO:0007669"/>
    <property type="project" value="InterPro"/>
</dbReference>
<feature type="domain" description="HMA" evidence="13">
    <location>
        <begin position="1"/>
        <end position="58"/>
    </location>
</feature>
<dbReference type="Gene3D" id="2.70.150.10">
    <property type="entry name" value="Calcium-transporting ATPase, cytoplasmic transduction domain A"/>
    <property type="match status" value="1"/>
</dbReference>